<dbReference type="EMBL" id="BEXT01000001">
    <property type="protein sequence ID" value="GBC60134.1"/>
    <property type="molecule type" value="Genomic_DNA"/>
</dbReference>
<dbReference type="RefSeq" id="WP_124327586.1">
    <property type="nucleotide sequence ID" value="NZ_BEXT01000001.1"/>
</dbReference>
<gene>
    <name evidence="1" type="ORF">DENIS_1079</name>
</gene>
<dbReference type="NCBIfam" id="NF041235">
    <property type="entry name" value="CAS_csx31"/>
    <property type="match status" value="1"/>
</dbReference>
<evidence type="ECO:0000313" key="2">
    <source>
        <dbReference type="Proteomes" id="UP000288096"/>
    </source>
</evidence>
<dbReference type="AlphaFoldDB" id="A0A401FT58"/>
<reference evidence="2" key="2">
    <citation type="submission" date="2019-01" db="EMBL/GenBank/DDBJ databases">
        <title>Genome sequence of Desulfonema ishimotonii strain Tokyo 01.</title>
        <authorList>
            <person name="Fukui M."/>
        </authorList>
    </citation>
    <scope>NUCLEOTIDE SEQUENCE [LARGE SCALE GENOMIC DNA]</scope>
    <source>
        <strain evidence="2">Tokyo 01</strain>
    </source>
</reference>
<reference evidence="2" key="1">
    <citation type="submission" date="2017-11" db="EMBL/GenBank/DDBJ databases">
        <authorList>
            <person name="Watanabe M."/>
            <person name="Kojima H."/>
        </authorList>
    </citation>
    <scope>NUCLEOTIDE SEQUENCE [LARGE SCALE GENOMIC DNA]</scope>
    <source>
        <strain evidence="2">Tokyo 01</strain>
    </source>
</reference>
<sequence length="416" mass="49150">MTIPEICREPGYVFYEGIFESVLSRDCYCFKVENEDYSGEVIMEKHYSPDNVQLKSGKPVTDLVVVRYEKNRLFVAMNNYFDDLMGHFFNTDRGVFVKNIPFPNWERAWETAFAHTNYQPEKLQLKKREHRNERWIEVKSPRCRIPAHEHSHISDMDGEPVFFPASFYNIQNRDRNGRLIPRALYKTEGMEEMPCYFKGEFSPESGNTRTVHIYLHGITFPSKWHYSVLKHMICLPKFKGKDDNRDLWKAFDGEEPLEPDVEIVQACKLKCKDSCDERHCQKEKIFKNVHKKIRTACERYLRRAIIFFPQHTDKALRIWQDRKSQCGKPKFIEVDCLNKIENNIFRQALGQEELERNEILILRGYSYDWDSAEEPTIHLSIVTMYAGPLKGKMPRENAFKKDFRLTGNGKLSISEN</sequence>
<evidence type="ECO:0000313" key="1">
    <source>
        <dbReference type="EMBL" id="GBC60134.1"/>
    </source>
</evidence>
<organism evidence="1 2">
    <name type="scientific">Desulfonema ishimotonii</name>
    <dbReference type="NCBI Taxonomy" id="45657"/>
    <lineage>
        <taxon>Bacteria</taxon>
        <taxon>Pseudomonadati</taxon>
        <taxon>Thermodesulfobacteriota</taxon>
        <taxon>Desulfobacteria</taxon>
        <taxon>Desulfobacterales</taxon>
        <taxon>Desulfococcaceae</taxon>
        <taxon>Desulfonema</taxon>
    </lineage>
</organism>
<accession>A0A401FT58</accession>
<protein>
    <submittedName>
        <fullName evidence="1">Uncharacterized protein</fullName>
    </submittedName>
</protein>
<keyword evidence="2" id="KW-1185">Reference proteome</keyword>
<name>A0A401FT58_9BACT</name>
<dbReference type="OrthoDB" id="9879231at2"/>
<comment type="caution">
    <text evidence="1">The sequence shown here is derived from an EMBL/GenBank/DDBJ whole genome shotgun (WGS) entry which is preliminary data.</text>
</comment>
<proteinExistence type="predicted"/>
<dbReference type="Proteomes" id="UP000288096">
    <property type="component" value="Unassembled WGS sequence"/>
</dbReference>